<reference evidence="2 3" key="1">
    <citation type="submission" date="2018-09" db="EMBL/GenBank/DDBJ databases">
        <title>Phylogeny of the Shewanellaceae, and recommendation for two new genera, Pseudoshewanella and Parashewanella.</title>
        <authorList>
            <person name="Wang G."/>
        </authorList>
    </citation>
    <scope>NUCLEOTIDE SEQUENCE [LARGE SCALE GENOMIC DNA]</scope>
    <source>
        <strain evidence="2 3">KCTC 22492</strain>
    </source>
</reference>
<name>A0A3A6T6N5_9GAMM</name>
<accession>A0A3A6T6N5</accession>
<dbReference type="Proteomes" id="UP000273022">
    <property type="component" value="Unassembled WGS sequence"/>
</dbReference>
<feature type="transmembrane region" description="Helical" evidence="1">
    <location>
        <begin position="31"/>
        <end position="49"/>
    </location>
</feature>
<feature type="transmembrane region" description="Helical" evidence="1">
    <location>
        <begin position="7"/>
        <end position="25"/>
    </location>
</feature>
<evidence type="ECO:0000313" key="2">
    <source>
        <dbReference type="EMBL" id="RJY06838.1"/>
    </source>
</evidence>
<dbReference type="RefSeq" id="WP_121854827.1">
    <property type="nucleotide sequence ID" value="NZ_CP037952.1"/>
</dbReference>
<dbReference type="OrthoDB" id="6401449at2"/>
<evidence type="ECO:0000313" key="3">
    <source>
        <dbReference type="Proteomes" id="UP000273022"/>
    </source>
</evidence>
<keyword evidence="1" id="KW-1133">Transmembrane helix</keyword>
<feature type="transmembrane region" description="Helical" evidence="1">
    <location>
        <begin position="91"/>
        <end position="114"/>
    </location>
</feature>
<proteinExistence type="predicted"/>
<evidence type="ECO:0000256" key="1">
    <source>
        <dbReference type="SAM" id="Phobius"/>
    </source>
</evidence>
<sequence length="120" mass="13691">MSHWKNLNLFWKLFFGAFLIFGAFLAPEVMLVIDFSGLEFAFACLVVYFKPLTDWLKIKYESLPNSMLKLHYSIQTAAFFKPRIFTLQSSFCLIGFVVTGSFLFSTLFLLPAIIGNAVIV</sequence>
<dbReference type="AlphaFoldDB" id="A0A3A6T6N5"/>
<keyword evidence="3" id="KW-1185">Reference proteome</keyword>
<gene>
    <name evidence="2" type="ORF">D5R81_17075</name>
</gene>
<comment type="caution">
    <text evidence="2">The sequence shown here is derived from an EMBL/GenBank/DDBJ whole genome shotgun (WGS) entry which is preliminary data.</text>
</comment>
<keyword evidence="1" id="KW-0472">Membrane</keyword>
<keyword evidence="1" id="KW-0812">Transmembrane</keyword>
<protein>
    <submittedName>
        <fullName evidence="2">Uncharacterized protein</fullName>
    </submittedName>
</protein>
<organism evidence="2 3">
    <name type="scientific">Parashewanella spongiae</name>
    <dbReference type="NCBI Taxonomy" id="342950"/>
    <lineage>
        <taxon>Bacteria</taxon>
        <taxon>Pseudomonadati</taxon>
        <taxon>Pseudomonadota</taxon>
        <taxon>Gammaproteobacteria</taxon>
        <taxon>Alteromonadales</taxon>
        <taxon>Shewanellaceae</taxon>
        <taxon>Parashewanella</taxon>
    </lineage>
</organism>
<dbReference type="EMBL" id="QYYH01000147">
    <property type="protein sequence ID" value="RJY06838.1"/>
    <property type="molecule type" value="Genomic_DNA"/>
</dbReference>